<evidence type="ECO:0000313" key="1">
    <source>
        <dbReference type="EMBL" id="CAH1776027.1"/>
    </source>
</evidence>
<dbReference type="OrthoDB" id="442460at2759"/>
<protein>
    <submittedName>
        <fullName evidence="1">Uncharacterized protein</fullName>
    </submittedName>
</protein>
<sequence>MFKEFIKKWRQYRYRFVPWISLNLKERSVREVKTGEHDKIIPDEQLVDSLLGILHALFDNEPSSRTTHHLNVSQHHEEAMSMDEMYELYKPRSFEDVRSLHMKNMEKLYDTTGFVIDRCPSQLIGGGRGVAVTRGKIPKHSLVALYPGTLYQPQDPILFQSINNPFIFRCIDGLLIDGNDSGLSKFIFKSCHGRERIGPFYTCDMSWLTDFPINPLGIGQYINNRSNDHPANVAYQEVDLGDSLQFHLRQYIPHAWYQSPGYSDYRCRTVALVSLRDISEDEELFSSYFTVVH</sequence>
<dbReference type="Proteomes" id="UP000749559">
    <property type="component" value="Unassembled WGS sequence"/>
</dbReference>
<accession>A0A8J1XQQ9</accession>
<dbReference type="EMBL" id="CAIIXF020000001">
    <property type="protein sequence ID" value="CAH1776027.1"/>
    <property type="molecule type" value="Genomic_DNA"/>
</dbReference>
<dbReference type="InterPro" id="IPR046341">
    <property type="entry name" value="SET_dom_sf"/>
</dbReference>
<gene>
    <name evidence="1" type="ORF">OFUS_LOCUS3252</name>
</gene>
<dbReference type="InterPro" id="IPR001214">
    <property type="entry name" value="SET_dom"/>
</dbReference>
<comment type="caution">
    <text evidence="1">The sequence shown here is derived from an EMBL/GenBank/DDBJ whole genome shotgun (WGS) entry which is preliminary data.</text>
</comment>
<dbReference type="Gene3D" id="2.170.270.10">
    <property type="entry name" value="SET domain"/>
    <property type="match status" value="1"/>
</dbReference>
<organism evidence="1 2">
    <name type="scientific">Owenia fusiformis</name>
    <name type="common">Polychaete worm</name>
    <dbReference type="NCBI Taxonomy" id="6347"/>
    <lineage>
        <taxon>Eukaryota</taxon>
        <taxon>Metazoa</taxon>
        <taxon>Spiralia</taxon>
        <taxon>Lophotrochozoa</taxon>
        <taxon>Annelida</taxon>
        <taxon>Polychaeta</taxon>
        <taxon>Sedentaria</taxon>
        <taxon>Canalipalpata</taxon>
        <taxon>Sabellida</taxon>
        <taxon>Oweniida</taxon>
        <taxon>Oweniidae</taxon>
        <taxon>Owenia</taxon>
    </lineage>
</organism>
<dbReference type="CDD" id="cd10537">
    <property type="entry name" value="SET_SETD9"/>
    <property type="match status" value="1"/>
</dbReference>
<reference evidence="1" key="1">
    <citation type="submission" date="2022-03" db="EMBL/GenBank/DDBJ databases">
        <authorList>
            <person name="Martin C."/>
        </authorList>
    </citation>
    <scope>NUCLEOTIDE SEQUENCE</scope>
</reference>
<dbReference type="InterPro" id="IPR040415">
    <property type="entry name" value="SETD9"/>
</dbReference>
<dbReference type="AlphaFoldDB" id="A0A8J1XQQ9"/>
<dbReference type="PANTHER" id="PTHR33524:SF2">
    <property type="entry name" value="SET DOMAIN-CONTAINING PROTEIN 9"/>
    <property type="match status" value="1"/>
</dbReference>
<dbReference type="SUPFAM" id="SSF82199">
    <property type="entry name" value="SET domain"/>
    <property type="match status" value="1"/>
</dbReference>
<proteinExistence type="predicted"/>
<name>A0A8J1XQQ9_OWEFU</name>
<dbReference type="PANTHER" id="PTHR33524">
    <property type="entry name" value="C5ORF35"/>
    <property type="match status" value="1"/>
</dbReference>
<keyword evidence="2" id="KW-1185">Reference proteome</keyword>
<evidence type="ECO:0000313" key="2">
    <source>
        <dbReference type="Proteomes" id="UP000749559"/>
    </source>
</evidence>
<dbReference type="PROSITE" id="PS50280">
    <property type="entry name" value="SET"/>
    <property type="match status" value="1"/>
</dbReference>